<evidence type="ECO:0000313" key="1">
    <source>
        <dbReference type="EMBL" id="PDH38635.1"/>
    </source>
</evidence>
<dbReference type="EMBL" id="NTKD01000035">
    <property type="protein sequence ID" value="PDH38635.1"/>
    <property type="molecule type" value="Genomic_DNA"/>
</dbReference>
<protein>
    <submittedName>
        <fullName evidence="1">Uncharacterized protein</fullName>
    </submittedName>
</protein>
<accession>A0A2A5WQ18</accession>
<organism evidence="1 2">
    <name type="scientific">OM182 bacterium MED-G24</name>
    <dbReference type="NCBI Taxonomy" id="1986255"/>
    <lineage>
        <taxon>Bacteria</taxon>
        <taxon>Pseudomonadati</taxon>
        <taxon>Pseudomonadota</taxon>
        <taxon>Gammaproteobacteria</taxon>
        <taxon>OMG group</taxon>
        <taxon>OM182 clade</taxon>
    </lineage>
</organism>
<reference evidence="1 2" key="1">
    <citation type="submission" date="2017-08" db="EMBL/GenBank/DDBJ databases">
        <title>Fine stratification of microbial communities through a metagenomic profile of the photic zone.</title>
        <authorList>
            <person name="Haro-Moreno J.M."/>
            <person name="Lopez-Perez M."/>
            <person name="De La Torre J."/>
            <person name="Picazo A."/>
            <person name="Camacho A."/>
            <person name="Rodriguez-Valera F."/>
        </authorList>
    </citation>
    <scope>NUCLEOTIDE SEQUENCE [LARGE SCALE GENOMIC DNA]</scope>
    <source>
        <strain evidence="1">MED-G24</strain>
    </source>
</reference>
<sequence>MLFDSVPSVTGHHFFCVECGLDDRPTLQNTVIGLRNPAANDEMIVMKRSKCNASISGSMITAVLHRRSG</sequence>
<proteinExistence type="predicted"/>
<gene>
    <name evidence="1" type="ORF">CNE99_06835</name>
</gene>
<name>A0A2A5WQ18_9GAMM</name>
<dbReference type="Proteomes" id="UP000219327">
    <property type="component" value="Unassembled WGS sequence"/>
</dbReference>
<evidence type="ECO:0000313" key="2">
    <source>
        <dbReference type="Proteomes" id="UP000219327"/>
    </source>
</evidence>
<comment type="caution">
    <text evidence="1">The sequence shown here is derived from an EMBL/GenBank/DDBJ whole genome shotgun (WGS) entry which is preliminary data.</text>
</comment>
<dbReference type="AlphaFoldDB" id="A0A2A5WQ18"/>